<name>A0A0B6ZBN9_9EUPU</name>
<feature type="region of interest" description="Disordered" evidence="1">
    <location>
        <begin position="17"/>
        <end position="39"/>
    </location>
</feature>
<dbReference type="EMBL" id="HACG01018315">
    <property type="protein sequence ID" value="CEK65180.1"/>
    <property type="molecule type" value="Transcribed_RNA"/>
</dbReference>
<protein>
    <submittedName>
        <fullName evidence="2">Uncharacterized protein</fullName>
    </submittedName>
</protein>
<evidence type="ECO:0000256" key="1">
    <source>
        <dbReference type="SAM" id="MobiDB-lite"/>
    </source>
</evidence>
<accession>A0A0B6ZBN9</accession>
<sequence>MFVIAVRQLADAIFGSPSESGAELTETSKDINEKGQVKDKRHSESKFCPKITGVVRDKSIEGSVEIVGKLAY</sequence>
<evidence type="ECO:0000313" key="2">
    <source>
        <dbReference type="EMBL" id="CEK65180.1"/>
    </source>
</evidence>
<proteinExistence type="predicted"/>
<reference evidence="2" key="1">
    <citation type="submission" date="2014-12" db="EMBL/GenBank/DDBJ databases">
        <title>Insight into the proteome of Arion vulgaris.</title>
        <authorList>
            <person name="Aradska J."/>
            <person name="Bulat T."/>
            <person name="Smidak R."/>
            <person name="Sarate P."/>
            <person name="Gangsoo J."/>
            <person name="Sialana F."/>
            <person name="Bilban M."/>
            <person name="Lubec G."/>
        </authorList>
    </citation>
    <scope>NUCLEOTIDE SEQUENCE</scope>
    <source>
        <tissue evidence="2">Skin</tissue>
    </source>
</reference>
<feature type="compositionally biased region" description="Basic and acidic residues" evidence="1">
    <location>
        <begin position="26"/>
        <end position="39"/>
    </location>
</feature>
<gene>
    <name evidence="2" type="primary">ORF54187</name>
</gene>
<organism evidence="2">
    <name type="scientific">Arion vulgaris</name>
    <dbReference type="NCBI Taxonomy" id="1028688"/>
    <lineage>
        <taxon>Eukaryota</taxon>
        <taxon>Metazoa</taxon>
        <taxon>Spiralia</taxon>
        <taxon>Lophotrochozoa</taxon>
        <taxon>Mollusca</taxon>
        <taxon>Gastropoda</taxon>
        <taxon>Heterobranchia</taxon>
        <taxon>Euthyneura</taxon>
        <taxon>Panpulmonata</taxon>
        <taxon>Eupulmonata</taxon>
        <taxon>Stylommatophora</taxon>
        <taxon>Helicina</taxon>
        <taxon>Arionoidea</taxon>
        <taxon>Arionidae</taxon>
        <taxon>Arion</taxon>
    </lineage>
</organism>
<dbReference type="AlphaFoldDB" id="A0A0B6ZBN9"/>